<gene>
    <name evidence="2" type="ORF">GCM10019016_083330</name>
</gene>
<accession>A0ABP6U3X2</accession>
<evidence type="ECO:0000313" key="3">
    <source>
        <dbReference type="Proteomes" id="UP001501455"/>
    </source>
</evidence>
<keyword evidence="3" id="KW-1185">Reference proteome</keyword>
<reference evidence="3" key="1">
    <citation type="journal article" date="2019" name="Int. J. Syst. Evol. Microbiol.">
        <title>The Global Catalogue of Microorganisms (GCM) 10K type strain sequencing project: providing services to taxonomists for standard genome sequencing and annotation.</title>
        <authorList>
            <consortium name="The Broad Institute Genomics Platform"/>
            <consortium name="The Broad Institute Genome Sequencing Center for Infectious Disease"/>
            <person name="Wu L."/>
            <person name="Ma J."/>
        </authorList>
    </citation>
    <scope>NUCLEOTIDE SEQUENCE [LARGE SCALE GENOMIC DNA]</scope>
    <source>
        <strain evidence="3">JCM 4816</strain>
    </source>
</reference>
<comment type="caution">
    <text evidence="2">The sequence shown here is derived from an EMBL/GenBank/DDBJ whole genome shotgun (WGS) entry which is preliminary data.</text>
</comment>
<evidence type="ECO:0000313" key="2">
    <source>
        <dbReference type="EMBL" id="GAA3501226.1"/>
    </source>
</evidence>
<name>A0ABP6U3X2_9ACTN</name>
<proteinExistence type="predicted"/>
<sequence>MSDNLTLPAQQGSTGASTEALLKVEGLTKHFPIYGGFPDQAEGRRRAGGRQRRPDRRRRRERRPGG</sequence>
<feature type="compositionally biased region" description="Basic residues" evidence="1">
    <location>
        <begin position="46"/>
        <end position="66"/>
    </location>
</feature>
<dbReference type="RefSeq" id="WP_425588084.1">
    <property type="nucleotide sequence ID" value="NZ_BAAAXF010000058.1"/>
</dbReference>
<dbReference type="Proteomes" id="UP001501455">
    <property type="component" value="Unassembled WGS sequence"/>
</dbReference>
<dbReference type="EMBL" id="BAAAXF010000058">
    <property type="protein sequence ID" value="GAA3501226.1"/>
    <property type="molecule type" value="Genomic_DNA"/>
</dbReference>
<protein>
    <submittedName>
        <fullName evidence="2">Uncharacterized protein</fullName>
    </submittedName>
</protein>
<feature type="region of interest" description="Disordered" evidence="1">
    <location>
        <begin position="34"/>
        <end position="66"/>
    </location>
</feature>
<evidence type="ECO:0000256" key="1">
    <source>
        <dbReference type="SAM" id="MobiDB-lite"/>
    </source>
</evidence>
<organism evidence="2 3">
    <name type="scientific">Streptomyces prasinosporus</name>
    <dbReference type="NCBI Taxonomy" id="68256"/>
    <lineage>
        <taxon>Bacteria</taxon>
        <taxon>Bacillati</taxon>
        <taxon>Actinomycetota</taxon>
        <taxon>Actinomycetes</taxon>
        <taxon>Kitasatosporales</taxon>
        <taxon>Streptomycetaceae</taxon>
        <taxon>Streptomyces</taxon>
        <taxon>Streptomyces albogriseolus group</taxon>
    </lineage>
</organism>